<evidence type="ECO:0000313" key="12">
    <source>
        <dbReference type="Proteomes" id="UP001210211"/>
    </source>
</evidence>
<comment type="caution">
    <text evidence="11">The sequence shown here is derived from an EMBL/GenBank/DDBJ whole genome shotgun (WGS) entry which is preliminary data.</text>
</comment>
<evidence type="ECO:0008006" key="13">
    <source>
        <dbReference type="Google" id="ProtNLM"/>
    </source>
</evidence>
<evidence type="ECO:0000313" key="11">
    <source>
        <dbReference type="EMBL" id="KAJ3698928.1"/>
    </source>
</evidence>
<evidence type="ECO:0000256" key="10">
    <source>
        <dbReference type="SAM" id="Phobius"/>
    </source>
</evidence>
<sequence>MRHLFANKCHHFWLQSLVIYLCSITVLVLCNHGLANVVDEDDQRTSACIPCSSTYLAADPNYPNMLSNIFVSTESCESSLSVVKVIKISNLHRRLEGEGFHRRLISKLKTIESDSSSTYLDRFNCEFVIIENLNGVFADPFELQRLVNRKVYLDAAVFGDTNLELPAALSNSSFVEIHMDLAPSSKADHELVVRLPLHVRYPPLDGSGYSNVEISQPDLYIRCRKRDIDNDCQWSVSVRELGPTEKVKWRIPCGDDAHSTIVSSVTFLSALLCALSIVFASSLSSHNTYQRSVVCVFT</sequence>
<comment type="subcellular location">
    <subcellularLocation>
        <location evidence="1">Endoplasmic reticulum membrane</location>
        <topology evidence="1">Single-pass membrane protein</topology>
    </subcellularLocation>
</comment>
<protein>
    <recommendedName>
        <fullName evidence="13">Phosphatidylinositol-glycan biosynthesis class X protein</fullName>
    </recommendedName>
</protein>
<organism evidence="11 12">
    <name type="scientific">Rhynchospora tenuis</name>
    <dbReference type="NCBI Taxonomy" id="198213"/>
    <lineage>
        <taxon>Eukaryota</taxon>
        <taxon>Viridiplantae</taxon>
        <taxon>Streptophyta</taxon>
        <taxon>Embryophyta</taxon>
        <taxon>Tracheophyta</taxon>
        <taxon>Spermatophyta</taxon>
        <taxon>Magnoliopsida</taxon>
        <taxon>Liliopsida</taxon>
        <taxon>Poales</taxon>
        <taxon>Cyperaceae</taxon>
        <taxon>Cyperoideae</taxon>
        <taxon>Rhynchosporeae</taxon>
        <taxon>Rhynchospora</taxon>
    </lineage>
</organism>
<dbReference type="SMART" id="SM00780">
    <property type="entry name" value="PIG-X"/>
    <property type="match status" value="1"/>
</dbReference>
<dbReference type="GO" id="GO:0006506">
    <property type="term" value="P:GPI anchor biosynthetic process"/>
    <property type="evidence" value="ECO:0007669"/>
    <property type="project" value="UniProtKB-KW"/>
</dbReference>
<evidence type="ECO:0000256" key="4">
    <source>
        <dbReference type="ARBA" id="ARBA00022502"/>
    </source>
</evidence>
<dbReference type="PANTHER" id="PTHR28650:SF1">
    <property type="entry name" value="PHOSPHATIDYLINOSITOL-GLYCAN BIOSYNTHESIS CLASS X PROTEIN"/>
    <property type="match status" value="1"/>
</dbReference>
<name>A0AAD5ZJB5_9POAL</name>
<dbReference type="GO" id="GO:0005789">
    <property type="term" value="C:endoplasmic reticulum membrane"/>
    <property type="evidence" value="ECO:0007669"/>
    <property type="project" value="UniProtKB-SubCell"/>
</dbReference>
<dbReference type="PANTHER" id="PTHR28650">
    <property type="entry name" value="PHOSPHATIDYLINOSITOL-GLYCAN BIOSYNTHESIS CLASS X PROTEIN"/>
    <property type="match status" value="1"/>
</dbReference>
<proteinExistence type="inferred from homology"/>
<dbReference type="AlphaFoldDB" id="A0AAD5ZJB5"/>
<keyword evidence="7 10" id="KW-1133">Transmembrane helix</keyword>
<evidence type="ECO:0000256" key="7">
    <source>
        <dbReference type="ARBA" id="ARBA00022989"/>
    </source>
</evidence>
<reference evidence="11 12" key="1">
    <citation type="journal article" date="2022" name="Cell">
        <title>Repeat-based holocentromeres influence genome architecture and karyotype evolution.</title>
        <authorList>
            <person name="Hofstatter P.G."/>
            <person name="Thangavel G."/>
            <person name="Lux T."/>
            <person name="Neumann P."/>
            <person name="Vondrak T."/>
            <person name="Novak P."/>
            <person name="Zhang M."/>
            <person name="Costa L."/>
            <person name="Castellani M."/>
            <person name="Scott A."/>
            <person name="Toegelov H."/>
            <person name="Fuchs J."/>
            <person name="Mata-Sucre Y."/>
            <person name="Dias Y."/>
            <person name="Vanzela A.L.L."/>
            <person name="Huettel B."/>
            <person name="Almeida C.C.S."/>
            <person name="Simkova H."/>
            <person name="Souza G."/>
            <person name="Pedrosa-Harand A."/>
            <person name="Macas J."/>
            <person name="Mayer K.F.X."/>
            <person name="Houben A."/>
            <person name="Marques A."/>
        </authorList>
    </citation>
    <scope>NUCLEOTIDE SEQUENCE [LARGE SCALE GENOMIC DNA]</scope>
    <source>
        <strain evidence="11">RhyTen1mFocal</strain>
    </source>
</reference>
<dbReference type="EMBL" id="JAMRDG010000001">
    <property type="protein sequence ID" value="KAJ3698928.1"/>
    <property type="molecule type" value="Genomic_DNA"/>
</dbReference>
<dbReference type="Pfam" id="PF08320">
    <property type="entry name" value="PIG-X"/>
    <property type="match status" value="1"/>
</dbReference>
<dbReference type="InterPro" id="IPR040039">
    <property type="entry name" value="PIGX"/>
</dbReference>
<comment type="pathway">
    <text evidence="2">Glycolipid biosynthesis; glycosylphosphatidylinositol-anchor biosynthesis.</text>
</comment>
<feature type="transmembrane region" description="Helical" evidence="10">
    <location>
        <begin position="12"/>
        <end position="34"/>
    </location>
</feature>
<evidence type="ECO:0000256" key="2">
    <source>
        <dbReference type="ARBA" id="ARBA00004687"/>
    </source>
</evidence>
<keyword evidence="8 10" id="KW-0472">Membrane</keyword>
<evidence type="ECO:0000256" key="3">
    <source>
        <dbReference type="ARBA" id="ARBA00010345"/>
    </source>
</evidence>
<comment type="similarity">
    <text evidence="3">Belongs to the PIGX family.</text>
</comment>
<evidence type="ECO:0000256" key="1">
    <source>
        <dbReference type="ARBA" id="ARBA00004389"/>
    </source>
</evidence>
<evidence type="ECO:0000256" key="9">
    <source>
        <dbReference type="ARBA" id="ARBA00023180"/>
    </source>
</evidence>
<dbReference type="InterPro" id="IPR013233">
    <property type="entry name" value="PIG-X/PBN1"/>
</dbReference>
<dbReference type="Proteomes" id="UP001210211">
    <property type="component" value="Unassembled WGS sequence"/>
</dbReference>
<feature type="transmembrane region" description="Helical" evidence="10">
    <location>
        <begin position="261"/>
        <end position="283"/>
    </location>
</feature>
<evidence type="ECO:0000256" key="8">
    <source>
        <dbReference type="ARBA" id="ARBA00023136"/>
    </source>
</evidence>
<keyword evidence="12" id="KW-1185">Reference proteome</keyword>
<evidence type="ECO:0000256" key="5">
    <source>
        <dbReference type="ARBA" id="ARBA00022692"/>
    </source>
</evidence>
<keyword evidence="9" id="KW-0325">Glycoprotein</keyword>
<evidence type="ECO:0000256" key="6">
    <source>
        <dbReference type="ARBA" id="ARBA00022824"/>
    </source>
</evidence>
<keyword evidence="6" id="KW-0256">Endoplasmic reticulum</keyword>
<keyword evidence="5 10" id="KW-0812">Transmembrane</keyword>
<accession>A0AAD5ZJB5</accession>
<keyword evidence="4" id="KW-0337">GPI-anchor biosynthesis</keyword>
<gene>
    <name evidence="11" type="ORF">LUZ61_002633</name>
</gene>